<dbReference type="SUPFAM" id="SSF57903">
    <property type="entry name" value="FYVE/PHD zinc finger"/>
    <property type="match status" value="2"/>
</dbReference>
<dbReference type="InterPro" id="IPR013083">
    <property type="entry name" value="Znf_RING/FYVE/PHD"/>
</dbReference>
<dbReference type="AlphaFoldDB" id="A0AAN4YKB2"/>
<evidence type="ECO:0000259" key="6">
    <source>
        <dbReference type="PROSITE" id="PS50178"/>
    </source>
</evidence>
<dbReference type="InterPro" id="IPR000306">
    <property type="entry name" value="Znf_FYVE"/>
</dbReference>
<dbReference type="InterPro" id="IPR011011">
    <property type="entry name" value="Znf_FYVE_PHD"/>
</dbReference>
<dbReference type="InterPro" id="IPR036531">
    <property type="entry name" value="Rbsn_Rab-bd_sf"/>
</dbReference>
<feature type="region of interest" description="Disordered" evidence="5">
    <location>
        <begin position="1"/>
        <end position="40"/>
    </location>
</feature>
<dbReference type="PANTHER" id="PTHR23164">
    <property type="entry name" value="EARLY ENDOSOME ANTIGEN 1"/>
    <property type="match status" value="1"/>
</dbReference>
<dbReference type="InterPro" id="IPR021565">
    <property type="entry name" value="Rbsn_Rab-bd"/>
</dbReference>
<organism evidence="7 8">
    <name type="scientific">Aspergillus oryzae</name>
    <name type="common">Yellow koji mold</name>
    <dbReference type="NCBI Taxonomy" id="5062"/>
    <lineage>
        <taxon>Eukaryota</taxon>
        <taxon>Fungi</taxon>
        <taxon>Dikarya</taxon>
        <taxon>Ascomycota</taxon>
        <taxon>Pezizomycotina</taxon>
        <taxon>Eurotiomycetes</taxon>
        <taxon>Eurotiomycetidae</taxon>
        <taxon>Eurotiales</taxon>
        <taxon>Aspergillaceae</taxon>
        <taxon>Aspergillus</taxon>
        <taxon>Aspergillus subgen. Circumdati</taxon>
    </lineage>
</organism>
<dbReference type="CDD" id="cd15761">
    <property type="entry name" value="FYVE1_Vac1p_like"/>
    <property type="match status" value="1"/>
</dbReference>
<dbReference type="Proteomes" id="UP001165205">
    <property type="component" value="Unassembled WGS sequence"/>
</dbReference>
<evidence type="ECO:0000256" key="5">
    <source>
        <dbReference type="SAM" id="MobiDB-lite"/>
    </source>
</evidence>
<feature type="region of interest" description="Disordered" evidence="5">
    <location>
        <begin position="485"/>
        <end position="517"/>
    </location>
</feature>
<dbReference type="Gene3D" id="3.30.40.10">
    <property type="entry name" value="Zinc/RING finger domain, C3HC4 (zinc finger)"/>
    <property type="match status" value="2"/>
</dbReference>
<dbReference type="GO" id="GO:0008270">
    <property type="term" value="F:zinc ion binding"/>
    <property type="evidence" value="ECO:0007669"/>
    <property type="project" value="UniProtKB-KW"/>
</dbReference>
<evidence type="ECO:0000313" key="7">
    <source>
        <dbReference type="EMBL" id="GMG28653.1"/>
    </source>
</evidence>
<proteinExistence type="predicted"/>
<feature type="domain" description="FYVE-type" evidence="6">
    <location>
        <begin position="208"/>
        <end position="264"/>
    </location>
</feature>
<dbReference type="PROSITE" id="PS50178">
    <property type="entry name" value="ZF_FYVE"/>
    <property type="match status" value="2"/>
</dbReference>
<keyword evidence="2 4" id="KW-0863">Zinc-finger</keyword>
<feature type="domain" description="FYVE-type" evidence="6">
    <location>
        <begin position="338"/>
        <end position="379"/>
    </location>
</feature>
<dbReference type="SUPFAM" id="SSF140125">
    <property type="entry name" value="Rabenosyn-5 Rab-binding domain-like"/>
    <property type="match status" value="1"/>
</dbReference>
<comment type="caution">
    <text evidence="7">The sequence shown here is derived from an EMBL/GenBank/DDBJ whole genome shotgun (WGS) entry which is preliminary data.</text>
</comment>
<feature type="compositionally biased region" description="Gly residues" evidence="5">
    <location>
        <begin position="1"/>
        <end position="11"/>
    </location>
</feature>
<dbReference type="Pfam" id="PF11464">
    <property type="entry name" value="Rbsn"/>
    <property type="match status" value="1"/>
</dbReference>
<dbReference type="PANTHER" id="PTHR23164:SF30">
    <property type="entry name" value="EARLY ENDOSOME ANTIGEN 1"/>
    <property type="match status" value="1"/>
</dbReference>
<evidence type="ECO:0000313" key="8">
    <source>
        <dbReference type="Proteomes" id="UP001165205"/>
    </source>
</evidence>
<sequence length="622" mass="69037">MSRRTLGGGRILGSANALSPSASTPSPQPKPRLLSPTASSVSLSSQASASQFSSETQDLTSRISLDNVGTSIPAAPAAAGAQLACPICSEEMVCLLAPGPLCPSRRHLDDVHQNLEDERQDEVKDWFKTQMEKARRFQPLAVLNQKLKGLDVFESNDNLQTFAGPSRPSGLMQAPAPEQPKPLDPDDIITKDHWQARGLYDVCLEPSCGKRLNATNGCVNCRKCGKLFCEEHTMYQMKLSRSAQHEPVRGLWCRVCETCYKSREGDLTDDFKSARMQTVDKAFLEVSRLEKRLTRLTQLLASLPVEQIQSNTSKIWSIAWQNDQRKALEQTVVSWQDDSSVLRCPFCQQDFTSYTFRRHHCRTCGRVVCGDPTTGCSTEVPLSITPCKSLTYWLKPPPLITCSIEGIYRKVQDPRRPPSSAQIAEASKIRKRLIDSFAQYDVAARRIRDLPAESSAQQRLQKAIYQQASNFLHLHMLPLKSLPKVLKHSTPNGRLPSSPTSSPSPSNGSTSGHRRQGSALSNLKYNSVAASVSNSSLASDTSSAISALEAEEKSLRERLIVLEEQKFFVSEMIADANRRRKFDEVSSLAMNVEDLSREIDRVNGMLERLDFESVYTSNPSTD</sequence>
<keyword evidence="3" id="KW-0862">Zinc</keyword>
<evidence type="ECO:0000256" key="2">
    <source>
        <dbReference type="ARBA" id="ARBA00022771"/>
    </source>
</evidence>
<reference evidence="7" key="1">
    <citation type="submission" date="2023-04" db="EMBL/GenBank/DDBJ databases">
        <title>Aspergillus oryzae NBRC 4228.</title>
        <authorList>
            <person name="Ichikawa N."/>
            <person name="Sato H."/>
            <person name="Tonouchi N."/>
        </authorList>
    </citation>
    <scope>NUCLEOTIDE SEQUENCE</scope>
    <source>
        <strain evidence="7">NBRC 4228</strain>
    </source>
</reference>
<dbReference type="EMBL" id="BSYA01000047">
    <property type="protein sequence ID" value="GMG28653.1"/>
    <property type="molecule type" value="Genomic_DNA"/>
</dbReference>
<dbReference type="Pfam" id="PF01363">
    <property type="entry name" value="FYVE"/>
    <property type="match status" value="2"/>
</dbReference>
<feature type="compositionally biased region" description="Low complexity" evidence="5">
    <location>
        <begin position="496"/>
        <end position="511"/>
    </location>
</feature>
<dbReference type="InterPro" id="IPR017455">
    <property type="entry name" value="Znf_FYVE-rel"/>
</dbReference>
<gene>
    <name evidence="7" type="ORF">Aory04_000504500</name>
</gene>
<dbReference type="SMART" id="SM00064">
    <property type="entry name" value="FYVE"/>
    <property type="match status" value="2"/>
</dbReference>
<evidence type="ECO:0000256" key="3">
    <source>
        <dbReference type="ARBA" id="ARBA00022833"/>
    </source>
</evidence>
<evidence type="ECO:0000256" key="1">
    <source>
        <dbReference type="ARBA" id="ARBA00022723"/>
    </source>
</evidence>
<name>A0AAN4YKB2_ASPOZ</name>
<evidence type="ECO:0000256" key="4">
    <source>
        <dbReference type="PROSITE-ProRule" id="PRU00091"/>
    </source>
</evidence>
<protein>
    <submittedName>
        <fullName evidence="7">Unnamed protein product</fullName>
    </submittedName>
</protein>
<keyword evidence="1" id="KW-0479">Metal-binding</keyword>
<dbReference type="CDD" id="cd15737">
    <property type="entry name" value="FYVE2_Vac1p_like"/>
    <property type="match status" value="1"/>
</dbReference>
<accession>A0AAN4YKB2</accession>
<feature type="compositionally biased region" description="Polar residues" evidence="5">
    <location>
        <begin position="16"/>
        <end position="25"/>
    </location>
</feature>